<feature type="domain" description="AB hydrolase-1" evidence="4">
    <location>
        <begin position="107"/>
        <end position="370"/>
    </location>
</feature>
<dbReference type="OrthoDB" id="9974421at2759"/>
<dbReference type="AlphaFoldDB" id="A0A835XVU7"/>
<accession>A0A835XVU7</accession>
<dbReference type="Proteomes" id="UP000612055">
    <property type="component" value="Unassembled WGS sequence"/>
</dbReference>
<feature type="region of interest" description="Disordered" evidence="3">
    <location>
        <begin position="422"/>
        <end position="453"/>
    </location>
</feature>
<dbReference type="SUPFAM" id="SSF53474">
    <property type="entry name" value="alpha/beta-Hydrolases"/>
    <property type="match status" value="1"/>
</dbReference>
<evidence type="ECO:0000313" key="6">
    <source>
        <dbReference type="Proteomes" id="UP000612055"/>
    </source>
</evidence>
<feature type="compositionally biased region" description="Gly residues" evidence="3">
    <location>
        <begin position="483"/>
        <end position="492"/>
    </location>
</feature>
<feature type="region of interest" description="Disordered" evidence="3">
    <location>
        <begin position="658"/>
        <end position="697"/>
    </location>
</feature>
<evidence type="ECO:0000256" key="2">
    <source>
        <dbReference type="ARBA" id="ARBA00023098"/>
    </source>
</evidence>
<reference evidence="5" key="1">
    <citation type="journal article" date="2020" name="bioRxiv">
        <title>Comparative genomics of Chlamydomonas.</title>
        <authorList>
            <person name="Craig R.J."/>
            <person name="Hasan A.R."/>
            <person name="Ness R.W."/>
            <person name="Keightley P.D."/>
        </authorList>
    </citation>
    <scope>NUCLEOTIDE SEQUENCE</scope>
    <source>
        <strain evidence="5">CCAP 11/70</strain>
    </source>
</reference>
<name>A0A835XVU7_9CHLO</name>
<evidence type="ECO:0000259" key="4">
    <source>
        <dbReference type="Pfam" id="PF00561"/>
    </source>
</evidence>
<keyword evidence="6" id="KW-1185">Reference proteome</keyword>
<evidence type="ECO:0000256" key="3">
    <source>
        <dbReference type="SAM" id="MobiDB-lite"/>
    </source>
</evidence>
<dbReference type="InterPro" id="IPR000073">
    <property type="entry name" value="AB_hydrolase_1"/>
</dbReference>
<comment type="caution">
    <text evidence="5">The sequence shown here is derived from an EMBL/GenBank/DDBJ whole genome shotgun (WGS) entry which is preliminary data.</text>
</comment>
<feature type="region of interest" description="Disordered" evidence="3">
    <location>
        <begin position="1"/>
        <end position="43"/>
    </location>
</feature>
<dbReference type="PANTHER" id="PTHR11005">
    <property type="entry name" value="LYSOSOMAL ACID LIPASE-RELATED"/>
    <property type="match status" value="1"/>
</dbReference>
<organism evidence="5 6">
    <name type="scientific">Edaphochlamys debaryana</name>
    <dbReference type="NCBI Taxonomy" id="47281"/>
    <lineage>
        <taxon>Eukaryota</taxon>
        <taxon>Viridiplantae</taxon>
        <taxon>Chlorophyta</taxon>
        <taxon>core chlorophytes</taxon>
        <taxon>Chlorophyceae</taxon>
        <taxon>CS clade</taxon>
        <taxon>Chlamydomonadales</taxon>
        <taxon>Chlamydomonadales incertae sedis</taxon>
        <taxon>Edaphochlamys</taxon>
    </lineage>
</organism>
<keyword evidence="2" id="KW-0443">Lipid metabolism</keyword>
<dbReference type="Gene3D" id="3.40.50.1820">
    <property type="entry name" value="alpha/beta hydrolase"/>
    <property type="match status" value="1"/>
</dbReference>
<feature type="compositionally biased region" description="Low complexity" evidence="3">
    <location>
        <begin position="551"/>
        <end position="570"/>
    </location>
</feature>
<dbReference type="EMBL" id="JAEHOE010000055">
    <property type="protein sequence ID" value="KAG2491163.1"/>
    <property type="molecule type" value="Genomic_DNA"/>
</dbReference>
<protein>
    <recommendedName>
        <fullName evidence="4">AB hydrolase-1 domain-containing protein</fullName>
    </recommendedName>
</protein>
<dbReference type="GO" id="GO:0016042">
    <property type="term" value="P:lipid catabolic process"/>
    <property type="evidence" value="ECO:0007669"/>
    <property type="project" value="UniProtKB-KW"/>
</dbReference>
<dbReference type="Pfam" id="PF00561">
    <property type="entry name" value="Abhydrolase_1"/>
    <property type="match status" value="1"/>
</dbReference>
<feature type="compositionally biased region" description="Polar residues" evidence="3">
    <location>
        <begin position="66"/>
        <end position="76"/>
    </location>
</feature>
<dbReference type="InterPro" id="IPR029058">
    <property type="entry name" value="AB_hydrolase_fold"/>
</dbReference>
<feature type="region of interest" description="Disordered" evidence="3">
    <location>
        <begin position="483"/>
        <end position="539"/>
    </location>
</feature>
<sequence>MAVAEAIRGAEAVSGASRDHAPGSSSASTSERTRASPHVKTHHRVTTVDGWGLHIVRTRAVPTREPQPSTSASTTLGPDPLGTTVTPGGNSGAGGAAPGFTGTRLFPVLLIPGLGSSGVYTFDLSPVVSFADYLASWGWDVWTAELRGNGQSDHPQVFVRSRWWTIDDNVAIDLPAVISYVLRTTGSAKLHAIGHSMGGMMLTRLLALGDATAQAVASATVVGSGCFLRGSWWQVLERTMWMARFLWMVPAGATLRAYSPLALSGNGLAAIDELYFWPRNTDPVLARAVLARNFSDISSGVILQMSTAFGDTGLRTADGREAYADPARLARVETPVLFMCGDKDRMCPSQGAAETCVLFTGSRVARFIEVGPATWGTLHHYGHFDILMGKHAHEEVFPVLHEWLDEHDVEYDSTVVPGDPLKAPSNETSNGDGGLAAAVGGRPDLLRPGPSYPGPAWERGPLLMAAPASALEYGVFWYENGGDSGGGGGGGGKSDRMGGRERRPAARLGAAQFVVHSGATPAMPAERPRRSGRGTGGWFYGGGQSPAAVAAARDAKAGSAAAGPGTSSKGSGPGGSGDGGEGEGEAEGEQVSWLAEQYGRLVALNDPDPKGLRRARAGPARAADVSSRPSAVSETTADGGGAAAAAAATGLSPAAAAAGEGAKETAVAEAEAEAAAGTSGAGPKVGHVMAPRLRSRL</sequence>
<feature type="compositionally biased region" description="Low complexity" evidence="3">
    <location>
        <begin position="658"/>
        <end position="682"/>
    </location>
</feature>
<feature type="compositionally biased region" description="Basic and acidic residues" evidence="3">
    <location>
        <begin position="493"/>
        <end position="504"/>
    </location>
</feature>
<feature type="region of interest" description="Disordered" evidence="3">
    <location>
        <begin position="551"/>
        <end position="641"/>
    </location>
</feature>
<feature type="region of interest" description="Disordered" evidence="3">
    <location>
        <begin position="60"/>
        <end position="96"/>
    </location>
</feature>
<evidence type="ECO:0000256" key="1">
    <source>
        <dbReference type="ARBA" id="ARBA00022963"/>
    </source>
</evidence>
<evidence type="ECO:0000313" key="5">
    <source>
        <dbReference type="EMBL" id="KAG2491163.1"/>
    </source>
</evidence>
<keyword evidence="1" id="KW-0442">Lipid degradation</keyword>
<gene>
    <name evidence="5" type="ORF">HYH03_010376</name>
</gene>
<proteinExistence type="predicted"/>